<feature type="chain" id="PRO_5045960623" description="Cobalt transporter" evidence="2">
    <location>
        <begin position="23"/>
        <end position="120"/>
    </location>
</feature>
<feature type="signal peptide" evidence="2">
    <location>
        <begin position="1"/>
        <end position="22"/>
    </location>
</feature>
<sequence>MRRGLTNFILMLCMCWQALAHAGIAAVMADDEEQGHALMHFEGQGHHHDEVGAADGVHEDQSLTSAQHLASDCGVHAPVLMSCMNLSLLQLPPAMLVQTAATPPPPPCLAGPERPPKALS</sequence>
<name>A0ABU1Z6M3_9BURK</name>
<keyword evidence="2" id="KW-0732">Signal</keyword>
<reference evidence="3 4" key="1">
    <citation type="submission" date="2023-07" db="EMBL/GenBank/DDBJ databases">
        <title>Sorghum-associated microbial communities from plants grown in Nebraska, USA.</title>
        <authorList>
            <person name="Schachtman D."/>
        </authorList>
    </citation>
    <scope>NUCLEOTIDE SEQUENCE [LARGE SCALE GENOMIC DNA]</scope>
    <source>
        <strain evidence="3 4">BE310</strain>
    </source>
</reference>
<evidence type="ECO:0008006" key="5">
    <source>
        <dbReference type="Google" id="ProtNLM"/>
    </source>
</evidence>
<gene>
    <name evidence="3" type="ORF">J2X16_001599</name>
</gene>
<dbReference type="Proteomes" id="UP001180536">
    <property type="component" value="Unassembled WGS sequence"/>
</dbReference>
<organism evidence="3 4">
    <name type="scientific">Pelomonas aquatica</name>
    <dbReference type="NCBI Taxonomy" id="431058"/>
    <lineage>
        <taxon>Bacteria</taxon>
        <taxon>Pseudomonadati</taxon>
        <taxon>Pseudomonadota</taxon>
        <taxon>Betaproteobacteria</taxon>
        <taxon>Burkholderiales</taxon>
        <taxon>Sphaerotilaceae</taxon>
        <taxon>Roseateles</taxon>
    </lineage>
</organism>
<comment type="caution">
    <text evidence="3">The sequence shown here is derived from an EMBL/GenBank/DDBJ whole genome shotgun (WGS) entry which is preliminary data.</text>
</comment>
<accession>A0ABU1Z6M3</accession>
<evidence type="ECO:0000313" key="3">
    <source>
        <dbReference type="EMBL" id="MDR7296260.1"/>
    </source>
</evidence>
<proteinExistence type="predicted"/>
<evidence type="ECO:0000313" key="4">
    <source>
        <dbReference type="Proteomes" id="UP001180536"/>
    </source>
</evidence>
<evidence type="ECO:0000256" key="2">
    <source>
        <dbReference type="SAM" id="SignalP"/>
    </source>
</evidence>
<evidence type="ECO:0000256" key="1">
    <source>
        <dbReference type="SAM" id="MobiDB-lite"/>
    </source>
</evidence>
<dbReference type="EMBL" id="JAVDXQ010000002">
    <property type="protein sequence ID" value="MDR7296260.1"/>
    <property type="molecule type" value="Genomic_DNA"/>
</dbReference>
<keyword evidence="4" id="KW-1185">Reference proteome</keyword>
<dbReference type="RefSeq" id="WP_056877014.1">
    <property type="nucleotide sequence ID" value="NZ_JAVDXQ010000002.1"/>
</dbReference>
<protein>
    <recommendedName>
        <fullName evidence="5">Cobalt transporter</fullName>
    </recommendedName>
</protein>
<feature type="region of interest" description="Disordered" evidence="1">
    <location>
        <begin position="100"/>
        <end position="120"/>
    </location>
</feature>